<name>A0A9Q3V045_9FLAO</name>
<dbReference type="AlphaFoldDB" id="A0A9Q3V045"/>
<dbReference type="RefSeq" id="WP_230667823.1">
    <property type="nucleotide sequence ID" value="NZ_JAJNAY010000001.1"/>
</dbReference>
<sequence>MRFLEYEIKDVDTLESISKQYNQSVEEIVNFHNQNCGITQQIIGDKFPVYLKFLYLNTSPSSKPNKEEQIFISESSARYRCEQSVMTYIGGMLINHIDTKREFLVDKFQKNGDSFVNTKLVENIMNSYPEEMKEAVDLISDIDLLACNLQVSLNKESGKIDKIINHNTIVENWKMHKQHLKTKYGFLRNSETKDNLELFLQTNDEIFLNEGKLKEWVNNKMFFDLFFDKYLVSNQNVFSPFKKDLYSQLFEGKPISFEFRQDIITETQSAINVRKVGDMIKNRVNTTSLEEIYDVKFKPLVNYKFSEFKFSYRENSTYDLENTWITASDVTIIEEIKNNVKLMISYKLTKIEV</sequence>
<reference evidence="1" key="1">
    <citation type="submission" date="2021-11" db="EMBL/GenBank/DDBJ databases">
        <title>Description of novel Chryseobacterium species.</title>
        <authorList>
            <person name="Saticioglu I.B."/>
            <person name="Ay H."/>
            <person name="Altun S."/>
            <person name="Duman M."/>
        </authorList>
    </citation>
    <scope>NUCLEOTIDE SEQUENCE</scope>
    <source>
        <strain evidence="1">C-17</strain>
    </source>
</reference>
<gene>
    <name evidence="1" type="ORF">LO744_06015</name>
</gene>
<comment type="caution">
    <text evidence="1">The sequence shown here is derived from an EMBL/GenBank/DDBJ whole genome shotgun (WGS) entry which is preliminary data.</text>
</comment>
<protein>
    <recommendedName>
        <fullName evidence="3">LysM domain-containing protein</fullName>
    </recommendedName>
</protein>
<accession>A0A9Q3V045</accession>
<evidence type="ECO:0008006" key="3">
    <source>
        <dbReference type="Google" id="ProtNLM"/>
    </source>
</evidence>
<organism evidence="1 2">
    <name type="scientific">Chryseobacterium turcicum</name>
    <dbReference type="NCBI Taxonomy" id="2898076"/>
    <lineage>
        <taxon>Bacteria</taxon>
        <taxon>Pseudomonadati</taxon>
        <taxon>Bacteroidota</taxon>
        <taxon>Flavobacteriia</taxon>
        <taxon>Flavobacteriales</taxon>
        <taxon>Weeksellaceae</taxon>
        <taxon>Chryseobacterium group</taxon>
        <taxon>Chryseobacterium</taxon>
    </lineage>
</organism>
<proteinExistence type="predicted"/>
<evidence type="ECO:0000313" key="2">
    <source>
        <dbReference type="Proteomes" id="UP001108025"/>
    </source>
</evidence>
<evidence type="ECO:0000313" key="1">
    <source>
        <dbReference type="EMBL" id="MCD1116409.1"/>
    </source>
</evidence>
<dbReference type="EMBL" id="JAJNAY010000001">
    <property type="protein sequence ID" value="MCD1116409.1"/>
    <property type="molecule type" value="Genomic_DNA"/>
</dbReference>
<keyword evidence="2" id="KW-1185">Reference proteome</keyword>
<dbReference type="Proteomes" id="UP001108025">
    <property type="component" value="Unassembled WGS sequence"/>
</dbReference>